<evidence type="ECO:0000256" key="4">
    <source>
        <dbReference type="ARBA" id="ARBA00022597"/>
    </source>
</evidence>
<dbReference type="SMART" id="SM00382">
    <property type="entry name" value="AAA"/>
    <property type="match status" value="2"/>
</dbReference>
<proteinExistence type="inferred from homology"/>
<evidence type="ECO:0000256" key="5">
    <source>
        <dbReference type="ARBA" id="ARBA00022737"/>
    </source>
</evidence>
<dbReference type="GO" id="GO:0005524">
    <property type="term" value="F:ATP binding"/>
    <property type="evidence" value="ECO:0007669"/>
    <property type="project" value="UniProtKB-KW"/>
</dbReference>
<evidence type="ECO:0000256" key="9">
    <source>
        <dbReference type="ARBA" id="ARBA00023136"/>
    </source>
</evidence>
<dbReference type="InterPro" id="IPR003439">
    <property type="entry name" value="ABC_transporter-like_ATP-bd"/>
</dbReference>
<dbReference type="SUPFAM" id="SSF52540">
    <property type="entry name" value="P-loop containing nucleoside triphosphate hydrolases"/>
    <property type="match status" value="2"/>
</dbReference>
<evidence type="ECO:0000259" key="10">
    <source>
        <dbReference type="PROSITE" id="PS50893"/>
    </source>
</evidence>
<sequence length="526" mass="56776">MDLPERTQASDAGLLLEMAGISKRFPGVVALDGVDFDLHAGEVHVLFGENGAGKSTLINIIAGTFPPDAGVYRFRGRELGRLKPHAARAVGISPVFQEFSLVPELTIEENLFLGREMTSGGFLDRAGMAERARKVIAELGFDLKPDEKVARLSRAHQQMVEIAKALLADLRVLILDEPTASLTEAEAETLFALVGRLKASGVGIIYVSHRIREFQRIGDRITILRDGRKIATMPLAGVSETTLVELMTGRKVGVLFPRVVHRPAETLLAVEGLTLADGAVREASFHARAGEITGIAGLVGCGKSEIVRAIYGLEPIAAGTVRVGGETLAGAATPIAMLRRGVCYFPSDRVAEGLALGRPIRENASMAALDLPAFSRGSVLRRASERRTVKAILERLKLRPPQIERAVAKLSGGNRQKVLLARGMTREVSVFLFDEPTVGIDVGAKIEIYELMKALVAEGAAIVLVSSELPEVMNLSNRVYVMHRARMVAELSGEAINEAEILSHFFREEAQHGAPARELALSSRRA</sequence>
<feature type="domain" description="ABC transporter" evidence="10">
    <location>
        <begin position="16"/>
        <end position="251"/>
    </location>
</feature>
<dbReference type="PANTHER" id="PTHR43790:SF3">
    <property type="entry name" value="D-ALLOSE IMPORT ATP-BINDING PROTEIN ALSA-RELATED"/>
    <property type="match status" value="1"/>
</dbReference>
<feature type="domain" description="ABC transporter" evidence="10">
    <location>
        <begin position="254"/>
        <end position="509"/>
    </location>
</feature>
<dbReference type="RefSeq" id="WP_307286115.1">
    <property type="nucleotide sequence ID" value="NZ_JAUSVX010000031.1"/>
</dbReference>
<dbReference type="InterPro" id="IPR017871">
    <property type="entry name" value="ABC_transporter-like_CS"/>
</dbReference>
<dbReference type="Gene3D" id="3.40.50.300">
    <property type="entry name" value="P-loop containing nucleotide triphosphate hydrolases"/>
    <property type="match status" value="2"/>
</dbReference>
<dbReference type="PROSITE" id="PS00211">
    <property type="entry name" value="ABC_TRANSPORTER_1"/>
    <property type="match status" value="1"/>
</dbReference>
<protein>
    <submittedName>
        <fullName evidence="11">Ribose transport system ATP-binding protein</fullName>
    </submittedName>
</protein>
<name>A0ABU0JLP5_9HYPH</name>
<keyword evidence="2" id="KW-0813">Transport</keyword>
<dbReference type="Pfam" id="PF00005">
    <property type="entry name" value="ABC_tran"/>
    <property type="match status" value="2"/>
</dbReference>
<evidence type="ECO:0000256" key="6">
    <source>
        <dbReference type="ARBA" id="ARBA00022741"/>
    </source>
</evidence>
<keyword evidence="3" id="KW-1003">Cell membrane</keyword>
<dbReference type="InterPro" id="IPR027417">
    <property type="entry name" value="P-loop_NTPase"/>
</dbReference>
<organism evidence="11 12">
    <name type="scientific">Labrys wisconsinensis</name>
    <dbReference type="NCBI Taxonomy" id="425677"/>
    <lineage>
        <taxon>Bacteria</taxon>
        <taxon>Pseudomonadati</taxon>
        <taxon>Pseudomonadota</taxon>
        <taxon>Alphaproteobacteria</taxon>
        <taxon>Hyphomicrobiales</taxon>
        <taxon>Xanthobacteraceae</taxon>
        <taxon>Labrys</taxon>
    </lineage>
</organism>
<dbReference type="PANTHER" id="PTHR43790">
    <property type="entry name" value="CARBOHYDRATE TRANSPORT ATP-BINDING PROTEIN MG119-RELATED"/>
    <property type="match status" value="1"/>
</dbReference>
<keyword evidence="9" id="KW-0472">Membrane</keyword>
<keyword evidence="8" id="KW-1278">Translocase</keyword>
<keyword evidence="4" id="KW-0762">Sugar transport</keyword>
<evidence type="ECO:0000256" key="7">
    <source>
        <dbReference type="ARBA" id="ARBA00022840"/>
    </source>
</evidence>
<dbReference type="InterPro" id="IPR050107">
    <property type="entry name" value="ABC_carbohydrate_import_ATPase"/>
</dbReference>
<evidence type="ECO:0000313" key="11">
    <source>
        <dbReference type="EMBL" id="MDQ0475210.1"/>
    </source>
</evidence>
<dbReference type="CDD" id="cd03216">
    <property type="entry name" value="ABC_Carb_Monos_I"/>
    <property type="match status" value="1"/>
</dbReference>
<dbReference type="CDD" id="cd03215">
    <property type="entry name" value="ABC_Carb_Monos_II"/>
    <property type="match status" value="1"/>
</dbReference>
<keyword evidence="6" id="KW-0547">Nucleotide-binding</keyword>
<dbReference type="EMBL" id="JAUSVX010000031">
    <property type="protein sequence ID" value="MDQ0475210.1"/>
    <property type="molecule type" value="Genomic_DNA"/>
</dbReference>
<keyword evidence="5" id="KW-0677">Repeat</keyword>
<dbReference type="PROSITE" id="PS50893">
    <property type="entry name" value="ABC_TRANSPORTER_2"/>
    <property type="match status" value="2"/>
</dbReference>
<evidence type="ECO:0000313" key="12">
    <source>
        <dbReference type="Proteomes" id="UP001242480"/>
    </source>
</evidence>
<evidence type="ECO:0000256" key="8">
    <source>
        <dbReference type="ARBA" id="ARBA00022967"/>
    </source>
</evidence>
<evidence type="ECO:0000256" key="2">
    <source>
        <dbReference type="ARBA" id="ARBA00022448"/>
    </source>
</evidence>
<comment type="similarity">
    <text evidence="1">Belongs to the ABC transporter superfamily.</text>
</comment>
<keyword evidence="7 11" id="KW-0067">ATP-binding</keyword>
<dbReference type="Proteomes" id="UP001242480">
    <property type="component" value="Unassembled WGS sequence"/>
</dbReference>
<evidence type="ECO:0000256" key="1">
    <source>
        <dbReference type="ARBA" id="ARBA00005417"/>
    </source>
</evidence>
<dbReference type="InterPro" id="IPR003593">
    <property type="entry name" value="AAA+_ATPase"/>
</dbReference>
<gene>
    <name evidence="11" type="ORF">QO011_008252</name>
</gene>
<reference evidence="11 12" key="1">
    <citation type="submission" date="2023-07" db="EMBL/GenBank/DDBJ databases">
        <title>Genomic Encyclopedia of Type Strains, Phase IV (KMG-IV): sequencing the most valuable type-strain genomes for metagenomic binning, comparative biology and taxonomic classification.</title>
        <authorList>
            <person name="Goeker M."/>
        </authorList>
    </citation>
    <scope>NUCLEOTIDE SEQUENCE [LARGE SCALE GENOMIC DNA]</scope>
    <source>
        <strain evidence="11 12">DSM 19619</strain>
    </source>
</reference>
<accession>A0ABU0JLP5</accession>
<evidence type="ECO:0000256" key="3">
    <source>
        <dbReference type="ARBA" id="ARBA00022475"/>
    </source>
</evidence>
<keyword evidence="12" id="KW-1185">Reference proteome</keyword>
<comment type="caution">
    <text evidence="11">The sequence shown here is derived from an EMBL/GenBank/DDBJ whole genome shotgun (WGS) entry which is preliminary data.</text>
</comment>